<comment type="caution">
    <text evidence="3">The sequence shown here is derived from an EMBL/GenBank/DDBJ whole genome shotgun (WGS) entry which is preliminary data.</text>
</comment>
<dbReference type="EMBL" id="MABE01000575">
    <property type="protein sequence ID" value="OUS39293.1"/>
    <property type="molecule type" value="Genomic_DNA"/>
</dbReference>
<protein>
    <recommendedName>
        <fullName evidence="2">Ferrous iron transporter FeoA-like domain-containing protein</fullName>
    </recommendedName>
</protein>
<dbReference type="GO" id="GO:0046914">
    <property type="term" value="F:transition metal ion binding"/>
    <property type="evidence" value="ECO:0007669"/>
    <property type="project" value="InterPro"/>
</dbReference>
<keyword evidence="1" id="KW-0408">Iron</keyword>
<organism evidence="3 4">
    <name type="scientific">Oleispira antarctica</name>
    <dbReference type="NCBI Taxonomy" id="188908"/>
    <lineage>
        <taxon>Bacteria</taxon>
        <taxon>Pseudomonadati</taxon>
        <taxon>Pseudomonadota</taxon>
        <taxon>Gammaproteobacteria</taxon>
        <taxon>Oceanospirillales</taxon>
        <taxon>Oceanospirillaceae</taxon>
        <taxon>Oleispira</taxon>
    </lineage>
</organism>
<evidence type="ECO:0000256" key="1">
    <source>
        <dbReference type="ARBA" id="ARBA00023004"/>
    </source>
</evidence>
<evidence type="ECO:0000259" key="2">
    <source>
        <dbReference type="SMART" id="SM00899"/>
    </source>
</evidence>
<reference evidence="4" key="1">
    <citation type="journal article" date="2017" name="Proc. Natl. Acad. Sci. U.S.A.">
        <title>Simulation of Deepwater Horizon oil plume reveals substrate specialization within a complex community of hydrocarbon degraders.</title>
        <authorList>
            <person name="Hu P."/>
            <person name="Dubinsky E.A."/>
            <person name="Probst A.J."/>
            <person name="Wang J."/>
            <person name="Sieber C.M.K."/>
            <person name="Tom L.M."/>
            <person name="Gardinali P."/>
            <person name="Banfield J.F."/>
            <person name="Atlas R.M."/>
            <person name="Andersen G.L."/>
        </authorList>
    </citation>
    <scope>NUCLEOTIDE SEQUENCE [LARGE SCALE GENOMIC DNA]</scope>
</reference>
<dbReference type="PANTHER" id="PTHR42954:SF2">
    <property type="entry name" value="FE(2+) TRANSPORT PROTEIN A"/>
    <property type="match status" value="1"/>
</dbReference>
<name>A0A1Y5HU40_OLEAN</name>
<dbReference type="PANTHER" id="PTHR42954">
    <property type="entry name" value="FE(2+) TRANSPORT PROTEIN A"/>
    <property type="match status" value="1"/>
</dbReference>
<evidence type="ECO:0000313" key="4">
    <source>
        <dbReference type="Proteomes" id="UP000227088"/>
    </source>
</evidence>
<accession>A0A1Y5HU40</accession>
<sequence length="85" mass="9429">MAIKFSKLKVGDHATIEECRLLDTQSGSSSSSQVQRLMMMGLTPGTSFSVVRVAPLGDPIEIKIRGFNLSLRREEAEGIWVKYND</sequence>
<dbReference type="InterPro" id="IPR008988">
    <property type="entry name" value="Transcriptional_repressor_C"/>
</dbReference>
<dbReference type="SUPFAM" id="SSF50037">
    <property type="entry name" value="C-terminal domain of transcriptional repressors"/>
    <property type="match status" value="1"/>
</dbReference>
<proteinExistence type="predicted"/>
<feature type="domain" description="Ferrous iron transporter FeoA-like" evidence="2">
    <location>
        <begin position="3"/>
        <end position="83"/>
    </location>
</feature>
<dbReference type="AlphaFoldDB" id="A0A1Y5HU40"/>
<dbReference type="Proteomes" id="UP000227088">
    <property type="component" value="Unassembled WGS sequence"/>
</dbReference>
<dbReference type="Gene3D" id="2.30.30.90">
    <property type="match status" value="1"/>
</dbReference>
<dbReference type="InterPro" id="IPR052713">
    <property type="entry name" value="FeoA"/>
</dbReference>
<gene>
    <name evidence="3" type="ORF">A9R00_09900</name>
</gene>
<dbReference type="Pfam" id="PF04023">
    <property type="entry name" value="FeoA"/>
    <property type="match status" value="1"/>
</dbReference>
<dbReference type="InterPro" id="IPR038157">
    <property type="entry name" value="FeoA_core_dom"/>
</dbReference>
<dbReference type="InterPro" id="IPR007167">
    <property type="entry name" value="Fe-transptr_FeoA-like"/>
</dbReference>
<evidence type="ECO:0000313" key="3">
    <source>
        <dbReference type="EMBL" id="OUS39293.1"/>
    </source>
</evidence>
<dbReference type="SMART" id="SM00899">
    <property type="entry name" value="FeoA"/>
    <property type="match status" value="1"/>
</dbReference>